<gene>
    <name evidence="2" type="ORF">GUJ93_ZPchr0013g34518</name>
</gene>
<accession>A0A8J6BTN7</accession>
<reference evidence="2" key="2">
    <citation type="submission" date="2021-02" db="EMBL/GenBank/DDBJ databases">
        <authorList>
            <person name="Kimball J.A."/>
            <person name="Haas M.W."/>
            <person name="Macchietto M."/>
            <person name="Kono T."/>
            <person name="Duquette J."/>
            <person name="Shao M."/>
        </authorList>
    </citation>
    <scope>NUCLEOTIDE SEQUENCE</scope>
    <source>
        <tissue evidence="2">Fresh leaf tissue</tissue>
    </source>
</reference>
<proteinExistence type="predicted"/>
<name>A0A8J6BTN7_ZIZPA</name>
<feature type="region of interest" description="Disordered" evidence="1">
    <location>
        <begin position="1"/>
        <end position="49"/>
    </location>
</feature>
<feature type="compositionally biased region" description="Low complexity" evidence="1">
    <location>
        <begin position="1"/>
        <end position="23"/>
    </location>
</feature>
<evidence type="ECO:0000313" key="3">
    <source>
        <dbReference type="Proteomes" id="UP000729402"/>
    </source>
</evidence>
<evidence type="ECO:0000313" key="2">
    <source>
        <dbReference type="EMBL" id="KAG8096027.1"/>
    </source>
</evidence>
<feature type="compositionally biased region" description="Low complexity" evidence="1">
    <location>
        <begin position="35"/>
        <end position="44"/>
    </location>
</feature>
<sequence length="103" mass="11183">MASEPPLSSVPDSSFPLLLSPLSPRRRGGQQVTVAARPAPSRPDLAPPPSDLLLMARLRAVSSSSRCQRPPPPSSTPCRRKSTLLPHPHHAVAQLGCRRTRRR</sequence>
<organism evidence="2 3">
    <name type="scientific">Zizania palustris</name>
    <name type="common">Northern wild rice</name>
    <dbReference type="NCBI Taxonomy" id="103762"/>
    <lineage>
        <taxon>Eukaryota</taxon>
        <taxon>Viridiplantae</taxon>
        <taxon>Streptophyta</taxon>
        <taxon>Embryophyta</taxon>
        <taxon>Tracheophyta</taxon>
        <taxon>Spermatophyta</taxon>
        <taxon>Magnoliopsida</taxon>
        <taxon>Liliopsida</taxon>
        <taxon>Poales</taxon>
        <taxon>Poaceae</taxon>
        <taxon>BOP clade</taxon>
        <taxon>Oryzoideae</taxon>
        <taxon>Oryzeae</taxon>
        <taxon>Zizaniinae</taxon>
        <taxon>Zizania</taxon>
    </lineage>
</organism>
<evidence type="ECO:0000256" key="1">
    <source>
        <dbReference type="SAM" id="MobiDB-lite"/>
    </source>
</evidence>
<dbReference type="EMBL" id="JAAALK010000079">
    <property type="protein sequence ID" value="KAG8096027.1"/>
    <property type="molecule type" value="Genomic_DNA"/>
</dbReference>
<reference evidence="2" key="1">
    <citation type="journal article" date="2021" name="bioRxiv">
        <title>Whole Genome Assembly and Annotation of Northern Wild Rice, Zizania palustris L., Supports a Whole Genome Duplication in the Zizania Genus.</title>
        <authorList>
            <person name="Haas M."/>
            <person name="Kono T."/>
            <person name="Macchietto M."/>
            <person name="Millas R."/>
            <person name="McGilp L."/>
            <person name="Shao M."/>
            <person name="Duquette J."/>
            <person name="Hirsch C.N."/>
            <person name="Kimball J."/>
        </authorList>
    </citation>
    <scope>NUCLEOTIDE SEQUENCE</scope>
    <source>
        <tissue evidence="2">Fresh leaf tissue</tissue>
    </source>
</reference>
<feature type="compositionally biased region" description="Basic residues" evidence="1">
    <location>
        <begin position="78"/>
        <end position="90"/>
    </location>
</feature>
<dbReference type="Proteomes" id="UP000729402">
    <property type="component" value="Unassembled WGS sequence"/>
</dbReference>
<feature type="region of interest" description="Disordered" evidence="1">
    <location>
        <begin position="61"/>
        <end position="103"/>
    </location>
</feature>
<comment type="caution">
    <text evidence="2">The sequence shown here is derived from an EMBL/GenBank/DDBJ whole genome shotgun (WGS) entry which is preliminary data.</text>
</comment>
<keyword evidence="3" id="KW-1185">Reference proteome</keyword>
<protein>
    <submittedName>
        <fullName evidence="2">Uncharacterized protein</fullName>
    </submittedName>
</protein>
<dbReference type="AlphaFoldDB" id="A0A8J6BTN7"/>